<dbReference type="Pfam" id="PF17107">
    <property type="entry name" value="SesA"/>
    <property type="match status" value="1"/>
</dbReference>
<organism evidence="4 5">
    <name type="scientific">Orbilia blumenaviensis</name>
    <dbReference type="NCBI Taxonomy" id="1796055"/>
    <lineage>
        <taxon>Eukaryota</taxon>
        <taxon>Fungi</taxon>
        <taxon>Dikarya</taxon>
        <taxon>Ascomycota</taxon>
        <taxon>Pezizomycotina</taxon>
        <taxon>Orbiliomycetes</taxon>
        <taxon>Orbiliales</taxon>
        <taxon>Orbiliaceae</taxon>
        <taxon>Orbilia</taxon>
    </lineage>
</organism>
<evidence type="ECO:0000256" key="2">
    <source>
        <dbReference type="PROSITE-ProRule" id="PRU00221"/>
    </source>
</evidence>
<evidence type="ECO:0000259" key="3">
    <source>
        <dbReference type="PROSITE" id="PS50837"/>
    </source>
</evidence>
<proteinExistence type="predicted"/>
<dbReference type="PROSITE" id="PS50082">
    <property type="entry name" value="WD_REPEATS_2"/>
    <property type="match status" value="1"/>
</dbReference>
<dbReference type="InterPro" id="IPR007111">
    <property type="entry name" value="NACHT_NTPase"/>
</dbReference>
<dbReference type="Gene3D" id="2.130.10.10">
    <property type="entry name" value="YVTN repeat-like/Quinoprotein amine dehydrogenase"/>
    <property type="match status" value="1"/>
</dbReference>
<dbReference type="Proteomes" id="UP001373714">
    <property type="component" value="Unassembled WGS sequence"/>
</dbReference>
<dbReference type="Pfam" id="PF24883">
    <property type="entry name" value="NPHP3_N"/>
    <property type="match status" value="1"/>
</dbReference>
<dbReference type="InterPro" id="IPR056884">
    <property type="entry name" value="NPHP3-like_N"/>
</dbReference>
<comment type="caution">
    <text evidence="4">The sequence shown here is derived from an EMBL/GenBank/DDBJ whole genome shotgun (WGS) entry which is preliminary data.</text>
</comment>
<dbReference type="InterPro" id="IPR001680">
    <property type="entry name" value="WD40_rpt"/>
</dbReference>
<evidence type="ECO:0000313" key="4">
    <source>
        <dbReference type="EMBL" id="KAK6343665.1"/>
    </source>
</evidence>
<accession>A0AAV9UM49</accession>
<dbReference type="AlphaFoldDB" id="A0AAV9UM49"/>
<dbReference type="InterPro" id="IPR011047">
    <property type="entry name" value="Quinoprotein_ADH-like_sf"/>
</dbReference>
<dbReference type="PANTHER" id="PTHR10039">
    <property type="entry name" value="AMELOGENIN"/>
    <property type="match status" value="1"/>
</dbReference>
<dbReference type="InterPro" id="IPR027417">
    <property type="entry name" value="P-loop_NTPase"/>
</dbReference>
<gene>
    <name evidence="4" type="ORF">TWF730_011255</name>
</gene>
<evidence type="ECO:0000313" key="5">
    <source>
        <dbReference type="Proteomes" id="UP001373714"/>
    </source>
</evidence>
<name>A0AAV9UM49_9PEZI</name>
<dbReference type="SMART" id="SM00320">
    <property type="entry name" value="WD40"/>
    <property type="match status" value="4"/>
</dbReference>
<sequence length="1206" mass="135076">MSGAEFIAVAAVASSIIAIVDGINKVLEAASDAQGLPKVFRLAQPKLEIISDILDTTRSNLEKNQAKRVDGAIEKTIDNCQRNWQKLKELFEKVIPDDNATRLARYRKAAKTMGKGSKVEILMKELLESVQLLANFKILTEAGEETVVETNMGLKTHIAAVSQWEPSLPDHIFEEGGYTLNVSGRSHSFVQGEGSRQNNFRDQARQIEVQGNYIEHVGTTSDRNHEIDESCLHALKCPDTLAVKIHLKATKDKLISNSMNWIFDNPKYKSWKDGDEVCLLWIKGGAGKGKTMMSIGLIEELSRSTDATVAYFFCQDANYELNTVEAIVKGLILSFIKQQKDAIRVLNQHWDAKNRRFLKCEGAPEWEMLWGILLEILGRSECPHIYIIVDALDECRGDNMAEFLRILVRTGLDHPSKIKWLLTSRPLDAARQELLCGLDQLLVSLELNSQHISTGIATYIDHKVVELGNRKGYGLDLRSKVKEQLLKKAENTYMWVSLVCKSLNRVSPENALTTIEDMPKGLHPFYKRALTQLGSSDPAIAEGCMRLLSTMILARRSPLVAELESLTGLNFSGEKVTVALVLDQCSSFVNLRRKSDEEFADFQPSAAIEFVHQSARDYLAGEDGQAILHSRHGEILLNLLSYLARTLKFNIANVQSYNSKPPYQSAHTPLMGIDYAATLWIHHLAKSVVEGELTPADFEAEHPFGNETGPDKFLQTKLLQWLECVSALSQISFVKDELKSLRESAPGYSLSGVYRSLDAAKYFTLASFISRASVFLDHGGSIIQWSPLCIYGYVTAFDPEADIVKVRCLTNTPAWLSNLPLISQRLREQACDGGPDVLHGVYADNFAGRFTASNCEIIALSHDNKYIATGYQDIGLWDTTTGELERTLWSMAGDNLVIKTLIFSPNSDRIAASYTRGTINLWSTKTGDLQSEFEVLDGAIFLALSLDGKTIAAGYPYAYRREYQKIEIWDISTGEVHLIIDIQFPTFDSGNYLSSLALSSDGKQVALATYGGKLYLCDVLPLAKFRRALHKGLGNMFTKKPYKISLGRIPVVGSLYRGHNPITCLQFFEADTYLMTSYGQTQIKQGQLMGTNLQSQTKLTPRWSSKCRDIASTDFECIGFRDGWLCYGPYHLFPLKTNYHQREIEVHNITRTGQMVISFKRLDGRKKIRIFSIDHEKLLSAIDELIQPSENVDGTNIRPRHMLAEF</sequence>
<keyword evidence="5" id="KW-1185">Reference proteome</keyword>
<dbReference type="EMBL" id="JAVHNS010000009">
    <property type="protein sequence ID" value="KAK6343665.1"/>
    <property type="molecule type" value="Genomic_DNA"/>
</dbReference>
<dbReference type="Gene3D" id="3.40.50.300">
    <property type="entry name" value="P-loop containing nucleotide triphosphate hydrolases"/>
    <property type="match status" value="1"/>
</dbReference>
<dbReference type="PROSITE" id="PS50837">
    <property type="entry name" value="NACHT"/>
    <property type="match status" value="1"/>
</dbReference>
<evidence type="ECO:0000256" key="1">
    <source>
        <dbReference type="ARBA" id="ARBA00022737"/>
    </source>
</evidence>
<protein>
    <recommendedName>
        <fullName evidence="3">NACHT domain-containing protein</fullName>
    </recommendedName>
</protein>
<feature type="domain" description="NACHT" evidence="3">
    <location>
        <begin position="278"/>
        <end position="426"/>
    </location>
</feature>
<dbReference type="PANTHER" id="PTHR10039:SF14">
    <property type="entry name" value="NACHT DOMAIN-CONTAINING PROTEIN"/>
    <property type="match status" value="1"/>
</dbReference>
<keyword evidence="1" id="KW-0677">Repeat</keyword>
<dbReference type="SUPFAM" id="SSF50998">
    <property type="entry name" value="Quinoprotein alcohol dehydrogenase-like"/>
    <property type="match status" value="1"/>
</dbReference>
<dbReference type="InterPro" id="IPR031352">
    <property type="entry name" value="SesA"/>
</dbReference>
<dbReference type="InterPro" id="IPR015943">
    <property type="entry name" value="WD40/YVTN_repeat-like_dom_sf"/>
</dbReference>
<feature type="repeat" description="WD" evidence="2">
    <location>
        <begin position="891"/>
        <end position="932"/>
    </location>
</feature>
<keyword evidence="2" id="KW-0853">WD repeat</keyword>
<reference evidence="4 5" key="1">
    <citation type="submission" date="2019-10" db="EMBL/GenBank/DDBJ databases">
        <authorList>
            <person name="Palmer J.M."/>
        </authorList>
    </citation>
    <scope>NUCLEOTIDE SEQUENCE [LARGE SCALE GENOMIC DNA]</scope>
    <source>
        <strain evidence="4 5">TWF730</strain>
    </source>
</reference>